<dbReference type="AlphaFoldDB" id="A0AA86L5Z5"/>
<dbReference type="RefSeq" id="WP_067186275.1">
    <property type="nucleotide sequence ID" value="NZ_CP012199.1"/>
</dbReference>
<reference evidence="1 2" key="1">
    <citation type="journal article" date="2016" name="BMC Genomics">
        <title>Genomic analysis of the nitrate-respiring Sphingopyxis granuli (formerly Sphingomonas macrogoltabida) strain TFA.</title>
        <authorList>
            <person name="Garcia-Romero I."/>
            <person name="Perez-Pulido A.J."/>
            <person name="Gonzalez-Flores Y.E."/>
            <person name="Reyes-Ramirez F."/>
            <person name="Santero E."/>
            <person name="Floriano B."/>
        </authorList>
    </citation>
    <scope>NUCLEOTIDE SEQUENCE [LARGE SCALE GENOMIC DNA]</scope>
    <source>
        <strain evidence="1 2">TFA</strain>
    </source>
</reference>
<protein>
    <submittedName>
        <fullName evidence="1">Uncharacterized protein</fullName>
    </submittedName>
</protein>
<organism evidence="1 2">
    <name type="scientific">Sphingopyxis granuli</name>
    <dbReference type="NCBI Taxonomy" id="267128"/>
    <lineage>
        <taxon>Bacteria</taxon>
        <taxon>Pseudomonadati</taxon>
        <taxon>Pseudomonadota</taxon>
        <taxon>Alphaproteobacteria</taxon>
        <taxon>Sphingomonadales</taxon>
        <taxon>Sphingomonadaceae</taxon>
        <taxon>Sphingopyxis</taxon>
    </lineage>
</organism>
<accession>A0AA86L5Z5</accession>
<keyword evidence="2" id="KW-1185">Reference proteome</keyword>
<dbReference type="Proteomes" id="UP000058599">
    <property type="component" value="Chromosome"/>
</dbReference>
<gene>
    <name evidence="1" type="ORF">SGRAN_3863</name>
</gene>
<sequence length="137" mass="14240">MAALHPVTPIADLSDSETTLVPAALRCWRAARDAGAPVQQRLHKLLAPVRGAMLAPAFDSLLMLYELALGRRLVAGQSAALSADERMLLGLLDGAGDRGARFADTGAVAAMLDSAVRSTRVLLARARRGIGGAALPC</sequence>
<dbReference type="EMBL" id="CP012199">
    <property type="protein sequence ID" value="AMG76195.1"/>
    <property type="molecule type" value="Genomic_DNA"/>
</dbReference>
<dbReference type="KEGG" id="sgi:SGRAN_3863"/>
<name>A0AA86L5Z5_9SPHN</name>
<evidence type="ECO:0000313" key="2">
    <source>
        <dbReference type="Proteomes" id="UP000058599"/>
    </source>
</evidence>
<evidence type="ECO:0000313" key="1">
    <source>
        <dbReference type="EMBL" id="AMG76195.1"/>
    </source>
</evidence>
<proteinExistence type="predicted"/>